<keyword evidence="7 10" id="KW-1133">Transmembrane helix</keyword>
<comment type="caution">
    <text evidence="11">The sequence shown here is derived from an EMBL/GenBank/DDBJ whole genome shotgun (WGS) entry which is preliminary data.</text>
</comment>
<keyword evidence="5 10" id="KW-0812">Transmembrane</keyword>
<dbReference type="Pfam" id="PF02699">
    <property type="entry name" value="YajC"/>
    <property type="match status" value="1"/>
</dbReference>
<evidence type="ECO:0000256" key="10">
    <source>
        <dbReference type="SAM" id="Phobius"/>
    </source>
</evidence>
<keyword evidence="8" id="KW-0811">Translocation</keyword>
<evidence type="ECO:0000256" key="6">
    <source>
        <dbReference type="ARBA" id="ARBA00022927"/>
    </source>
</evidence>
<keyword evidence="6" id="KW-0653">Protein transport</keyword>
<comment type="similarity">
    <text evidence="2">Belongs to the YajC family.</text>
</comment>
<comment type="subcellular location">
    <subcellularLocation>
        <location evidence="1">Cell membrane</location>
        <topology evidence="1">Single-pass membrane protein</topology>
    </subcellularLocation>
</comment>
<gene>
    <name evidence="11" type="ORF">JEOPIN946_01235</name>
</gene>
<dbReference type="EMBL" id="CAJEWB010000010">
    <property type="protein sequence ID" value="CAD2076325.1"/>
    <property type="molecule type" value="Genomic_DNA"/>
</dbReference>
<keyword evidence="3" id="KW-0813">Transport</keyword>
<evidence type="ECO:0000313" key="12">
    <source>
        <dbReference type="Proteomes" id="UP000588186"/>
    </source>
</evidence>
<evidence type="ECO:0000256" key="3">
    <source>
        <dbReference type="ARBA" id="ARBA00022448"/>
    </source>
</evidence>
<keyword evidence="9 10" id="KW-0472">Membrane</keyword>
<dbReference type="NCBIfam" id="TIGR00739">
    <property type="entry name" value="yajC"/>
    <property type="match status" value="1"/>
</dbReference>
<keyword evidence="4" id="KW-1003">Cell membrane</keyword>
<evidence type="ECO:0000313" key="11">
    <source>
        <dbReference type="EMBL" id="CAD2076325.1"/>
    </source>
</evidence>
<evidence type="ECO:0000256" key="7">
    <source>
        <dbReference type="ARBA" id="ARBA00022989"/>
    </source>
</evidence>
<proteinExistence type="inferred from homology"/>
<feature type="transmembrane region" description="Helical" evidence="10">
    <location>
        <begin position="6"/>
        <end position="25"/>
    </location>
</feature>
<accession>A0A6V7RH26</accession>
<name>A0A6V7RH26_9BACL</name>
<dbReference type="Proteomes" id="UP000588186">
    <property type="component" value="Unassembled WGS sequence"/>
</dbReference>
<evidence type="ECO:0000256" key="4">
    <source>
        <dbReference type="ARBA" id="ARBA00022475"/>
    </source>
</evidence>
<dbReference type="RefSeq" id="WP_186077808.1">
    <property type="nucleotide sequence ID" value="NZ_CAJEWB010000010.1"/>
</dbReference>
<evidence type="ECO:0000256" key="8">
    <source>
        <dbReference type="ARBA" id="ARBA00023010"/>
    </source>
</evidence>
<dbReference type="InterPro" id="IPR003849">
    <property type="entry name" value="Preprotein_translocase_YajC"/>
</dbReference>
<dbReference type="PRINTS" id="PR01853">
    <property type="entry name" value="YAJCTRNLCASE"/>
</dbReference>
<protein>
    <submittedName>
        <fullName evidence="11">Preprotein translocase subunit YajC</fullName>
    </submittedName>
</protein>
<dbReference type="PANTHER" id="PTHR33909:SF1">
    <property type="entry name" value="SEC TRANSLOCON ACCESSORY COMPLEX SUBUNIT YAJC"/>
    <property type="match status" value="1"/>
</dbReference>
<dbReference type="GO" id="GO:0005886">
    <property type="term" value="C:plasma membrane"/>
    <property type="evidence" value="ECO:0007669"/>
    <property type="project" value="UniProtKB-SubCell"/>
</dbReference>
<reference evidence="11 12" key="1">
    <citation type="submission" date="2020-07" db="EMBL/GenBank/DDBJ databases">
        <authorList>
            <person name="Criscuolo A."/>
        </authorList>
    </citation>
    <scope>NUCLEOTIDE SEQUENCE [LARGE SCALE GENOMIC DNA]</scope>
    <source>
        <strain evidence="11">CIP107946</strain>
    </source>
</reference>
<evidence type="ECO:0000256" key="2">
    <source>
        <dbReference type="ARBA" id="ARBA00006742"/>
    </source>
</evidence>
<evidence type="ECO:0000256" key="1">
    <source>
        <dbReference type="ARBA" id="ARBA00004162"/>
    </source>
</evidence>
<evidence type="ECO:0000256" key="5">
    <source>
        <dbReference type="ARBA" id="ARBA00022692"/>
    </source>
</evidence>
<keyword evidence="12" id="KW-1185">Reference proteome</keyword>
<dbReference type="AlphaFoldDB" id="A0A6V7RH26"/>
<dbReference type="GO" id="GO:0015031">
    <property type="term" value="P:protein transport"/>
    <property type="evidence" value="ECO:0007669"/>
    <property type="project" value="UniProtKB-KW"/>
</dbReference>
<dbReference type="SMART" id="SM01323">
    <property type="entry name" value="YajC"/>
    <property type="match status" value="1"/>
</dbReference>
<dbReference type="PANTHER" id="PTHR33909">
    <property type="entry name" value="SEC TRANSLOCON ACCESSORY COMPLEX SUBUNIT YAJC"/>
    <property type="match status" value="1"/>
</dbReference>
<organism evidence="11 12">
    <name type="scientific">Phocicoccus pinnipedialis</name>
    <dbReference type="NCBI Taxonomy" id="110845"/>
    <lineage>
        <taxon>Bacteria</taxon>
        <taxon>Bacillati</taxon>
        <taxon>Bacillota</taxon>
        <taxon>Bacilli</taxon>
        <taxon>Bacillales</taxon>
        <taxon>Salinicoccaceae</taxon>
        <taxon>Phocicoccus</taxon>
    </lineage>
</organism>
<evidence type="ECO:0000256" key="9">
    <source>
        <dbReference type="ARBA" id="ARBA00023136"/>
    </source>
</evidence>
<sequence length="87" mass="9772">MDILGMLLPFIAIFAVMYFLMIRPAQKRQKEMNNMQSNLQKGDEIVTVGGINGVVTSFDANHMYVDLGDGTVVKFERRALHQVVNNA</sequence>